<proteinExistence type="predicted"/>
<dbReference type="RefSeq" id="WP_074922762.1">
    <property type="nucleotide sequence ID" value="NZ_CP141274.1"/>
</dbReference>
<evidence type="ECO:0008006" key="3">
    <source>
        <dbReference type="Google" id="ProtNLM"/>
    </source>
</evidence>
<dbReference type="GeneID" id="94694697"/>
<dbReference type="InterPro" id="IPR008311">
    <property type="entry name" value="UCP028101"/>
</dbReference>
<name>A0A1H3QD57_9BURK</name>
<dbReference type="Pfam" id="PF07433">
    <property type="entry name" value="DUF1513"/>
    <property type="match status" value="1"/>
</dbReference>
<reference evidence="1 2" key="1">
    <citation type="submission" date="2016-10" db="EMBL/GenBank/DDBJ databases">
        <authorList>
            <person name="de Groot N.N."/>
        </authorList>
    </citation>
    <scope>NUCLEOTIDE SEQUENCE [LARGE SCALE GENOMIC DNA]</scope>
    <source>
        <strain evidence="1 2">LMG 24775</strain>
    </source>
</reference>
<evidence type="ECO:0000313" key="1">
    <source>
        <dbReference type="EMBL" id="SDZ11210.1"/>
    </source>
</evidence>
<evidence type="ECO:0000313" key="2">
    <source>
        <dbReference type="Proteomes" id="UP000183417"/>
    </source>
</evidence>
<dbReference type="SUPFAM" id="SSF50969">
    <property type="entry name" value="YVTN repeat-like/Quinoprotein amine dehydrogenase"/>
    <property type="match status" value="1"/>
</dbReference>
<protein>
    <recommendedName>
        <fullName evidence="3">DUF1513 domain-containing protein</fullName>
    </recommendedName>
</protein>
<dbReference type="InterPro" id="IPR006311">
    <property type="entry name" value="TAT_signal"/>
</dbReference>
<organism evidence="1 2">
    <name type="scientific">Delftia lacustris</name>
    <dbReference type="NCBI Taxonomy" id="558537"/>
    <lineage>
        <taxon>Bacteria</taxon>
        <taxon>Pseudomonadati</taxon>
        <taxon>Pseudomonadota</taxon>
        <taxon>Betaproteobacteria</taxon>
        <taxon>Burkholderiales</taxon>
        <taxon>Comamonadaceae</taxon>
        <taxon>Delftia</taxon>
    </lineage>
</organism>
<dbReference type="InterPro" id="IPR011044">
    <property type="entry name" value="Quino_amine_DH_bsu"/>
</dbReference>
<dbReference type="PROSITE" id="PS51318">
    <property type="entry name" value="TAT"/>
    <property type="match status" value="1"/>
</dbReference>
<dbReference type="EMBL" id="FNPE01000012">
    <property type="protein sequence ID" value="SDZ11210.1"/>
    <property type="molecule type" value="Genomic_DNA"/>
</dbReference>
<dbReference type="Proteomes" id="UP000183417">
    <property type="component" value="Unassembled WGS sequence"/>
</dbReference>
<accession>A0A1H3QD57</accession>
<sequence length="400" mass="43530">MPTGIEQALNRRRWLQGMGLLAAMPLATSHAARPSGPARSLAAAWMQGEQMRVGIVQARAQVDRPLQVLQALDVPTRAHGMAALRDGSVVFASRRPGDWLVRLKPGQAAEDAQWQWIEPDRFFNGHVIESADGRHLYTTETDLEDAQGLIGVRDAITLEKIAEWRTGGMDPHQLLLDADGTLMVANGGIPTQSETGRRKLQLDHMDSSIARLLPAEGGARAGLWKLDDSRLSLRHLAWGPQVAHAPARRWLGIALQAEHRDTEARAAAPVLALFDGHRLHAVPLPEGREPLAGYGGDIGCDGQLFAVSCPRVNTVTWWQVPGNGQASGRWLRGDAMPGVYCVANASVSLDANGRPLPAEPALWMGGARQAQLRQRGQVLRTVAVPGMALDNHWIELKSRR</sequence>
<gene>
    <name evidence="1" type="ORF">SAMN05421547_11296</name>
</gene>
<dbReference type="AlphaFoldDB" id="A0A1H3QD57"/>